<feature type="repeat" description="ANK" evidence="3">
    <location>
        <begin position="1469"/>
        <end position="1501"/>
    </location>
</feature>
<dbReference type="PANTHER" id="PTHR24173:SF74">
    <property type="entry name" value="ANKYRIN REPEAT DOMAIN-CONTAINING PROTEIN 16"/>
    <property type="match status" value="1"/>
</dbReference>
<evidence type="ECO:0000259" key="5">
    <source>
        <dbReference type="Pfam" id="PF24883"/>
    </source>
</evidence>
<feature type="repeat" description="ANK" evidence="3">
    <location>
        <begin position="1294"/>
        <end position="1326"/>
    </location>
</feature>
<keyword evidence="2 3" id="KW-0040">ANK repeat</keyword>
<dbReference type="SMART" id="SM00248">
    <property type="entry name" value="ANK"/>
    <property type="match status" value="19"/>
</dbReference>
<keyword evidence="1" id="KW-0677">Repeat</keyword>
<protein>
    <recommendedName>
        <fullName evidence="8">NACHT domain-containing protein</fullName>
    </recommendedName>
</protein>
<reference evidence="6" key="1">
    <citation type="submission" date="2022-12" db="EMBL/GenBank/DDBJ databases">
        <authorList>
            <person name="Petersen C."/>
        </authorList>
    </citation>
    <scope>NUCLEOTIDE SEQUENCE</scope>
    <source>
        <strain evidence="6">IBT 15544</strain>
    </source>
</reference>
<dbReference type="Pfam" id="PF12796">
    <property type="entry name" value="Ank_2"/>
    <property type="match status" value="8"/>
</dbReference>
<dbReference type="Pfam" id="PF13637">
    <property type="entry name" value="Ank_4"/>
    <property type="match status" value="1"/>
</dbReference>
<dbReference type="InterPro" id="IPR056125">
    <property type="entry name" value="DUF7708"/>
</dbReference>
<feature type="repeat" description="ANK" evidence="3">
    <location>
        <begin position="1224"/>
        <end position="1256"/>
    </location>
</feature>
<sequence length="1535" mass="166131">MALQLPQRVKLQADPTDSLTSALETFQNILTVEQKREFQGYTATPDIASVIEFVAQVDAKNSSTTRRCVAPRLCTFLEATQQFAGVVDTFVSCNPTIAALVWGSVKTAILTASNVASYFDKVTGMIMGIGKSCPTYQQFGLLYPGCPGLQRALCDYYAVIIDICVKIIEVSRRTALEQTLSSILIPFESDFKLLLDRLEKGRNEIQLQASLASKQADQEAKRMLEYESQENSKLRPLAMDFFQKYIKREAEANQWRMNRRQRETATLKMSIRNNLSRVNHVAPWRQTLKRRVSTTAEWLQNEKVFFKWKENPQTAILWCSGTIGMGKSVLMSNVVAQLHAMRKSNEILSYYFCRTGDEASLSARNILGSLARQIIDTQIDQSRYETLLALEESSRDLGTDEVIPFLLSRLEADKEHYVILDGLDECDDRQVQAVAQAFAELCRSCREGFKILYAGRPGLGNQLFRSSRPQYTVILNKERVQMDMDRYITITLDKCLEEKCLTLQDPAHITKIYNALRNESNGMFLWAALCIEELCAQSCDDDILEALKCLPRGLSELYDLKLHRVGEGRAAKQAMKIMQYCGVVKRPMTAMEYREALSLSLEQKAFEYGKMPNDMDKIIDGCYGLTFVDEEEHTVHYVHHSVKQHLFVTNGRHEAQFDMASLDQHFGLLCMTYLDFSNFKRHLTKYKKGFGTSIGPVQLATLPISSSRGVGVKLARRILSQQSKLRNFSIRDIERTALGTVRDRECSPLELGLQEQGYQFLKYARDHWLYHLRDFTEDANSNKWQLFCRCVEGNDVAADRPWKPDQQILGKGNDIPNAMQWLLAQEHYALLLYFAKHQSHIFSKNVKHEILRRADIQNRYRYTAVLVQLKNTGNILNCGLLYAAADGCHHSLSMLLQAGADVNGTFNGRTALQAAAERGHFEVVQVLLAAKAHVNASPARRHGRTALQAAAGGGHLDVVQALLAAKADVNAFPDEFYGRTALQAAAGGGHLEIVHTLLAAKADLNASPARRHGRTALQAAAEGGHLDVVQALLAAKADVNAFPDEFYGRTALQAAAGGGHLEIVHTLLAAEANANASPAEYYGRTALQAAAEGGHLEVVQALLAAKADANASPAGEDGRTALQAAAEGGHLEVVQALLAAKADANASPAGEDGRTALQAAAEGGHLEVVQALLAAKADANASPAGEDGRTALQAAAEGERGHFEVVQVLLAAKAHVNASPARRHGRKALQAAAGGGHLDVVQALLAAKADVNASPDEFFGGTALQAAAGGGHLEVVRALLAAEAYVNASRAEYYGRTALEAAAGEGHLKVVQALLAAKADLNASPARRHGRTALQAAAEGGHFEVVQALLAAKAHVNASPAEESGRTALQAAAGSGHAEVVQALLAAKANVNASPARRDGRTALQAAAEGGHAEIVQDLLAAKADANASPAEEGGRIALQAAAGGGHLDVVQALLAAKADVNAITGRSYAGTALQAAAEGGHLEVVQALLAAKADVNASPAEESGITAFLAAKERGHIEVMEVLAQSLQLSLLPQ</sequence>
<dbReference type="Pfam" id="PF24883">
    <property type="entry name" value="NPHP3_N"/>
    <property type="match status" value="1"/>
</dbReference>
<feature type="repeat" description="ANK" evidence="3">
    <location>
        <begin position="1012"/>
        <end position="1044"/>
    </location>
</feature>
<feature type="repeat" description="ANK" evidence="3">
    <location>
        <begin position="1434"/>
        <end position="1466"/>
    </location>
</feature>
<dbReference type="Pfam" id="PF24809">
    <property type="entry name" value="DUF7708"/>
    <property type="match status" value="1"/>
</dbReference>
<dbReference type="InterPro" id="IPR056884">
    <property type="entry name" value="NPHP3-like_N"/>
</dbReference>
<feature type="repeat" description="ANK" evidence="3">
    <location>
        <begin position="1259"/>
        <end position="1291"/>
    </location>
</feature>
<dbReference type="PANTHER" id="PTHR24173">
    <property type="entry name" value="ANKYRIN REPEAT CONTAINING"/>
    <property type="match status" value="1"/>
</dbReference>
<dbReference type="InterPro" id="IPR002110">
    <property type="entry name" value="Ankyrin_rpt"/>
</dbReference>
<evidence type="ECO:0000256" key="3">
    <source>
        <dbReference type="PROSITE-ProRule" id="PRU00023"/>
    </source>
</evidence>
<name>A0A9W9N8N9_9EURO</name>
<feature type="domain" description="Nephrocystin 3-like N-terminal" evidence="5">
    <location>
        <begin position="295"/>
        <end position="456"/>
    </location>
</feature>
<evidence type="ECO:0000256" key="1">
    <source>
        <dbReference type="ARBA" id="ARBA00022737"/>
    </source>
</evidence>
<dbReference type="PROSITE" id="PS50297">
    <property type="entry name" value="ANK_REP_REGION"/>
    <property type="match status" value="16"/>
</dbReference>
<dbReference type="Gene3D" id="1.25.40.20">
    <property type="entry name" value="Ankyrin repeat-containing domain"/>
    <property type="match status" value="7"/>
</dbReference>
<organism evidence="6 7">
    <name type="scientific">Penicillium cinerascens</name>
    <dbReference type="NCBI Taxonomy" id="70096"/>
    <lineage>
        <taxon>Eukaryota</taxon>
        <taxon>Fungi</taxon>
        <taxon>Dikarya</taxon>
        <taxon>Ascomycota</taxon>
        <taxon>Pezizomycotina</taxon>
        <taxon>Eurotiomycetes</taxon>
        <taxon>Eurotiomycetidae</taxon>
        <taxon>Eurotiales</taxon>
        <taxon>Aspergillaceae</taxon>
        <taxon>Penicillium</taxon>
    </lineage>
</organism>
<feature type="domain" description="DUF7708" evidence="4">
    <location>
        <begin position="74"/>
        <end position="215"/>
    </location>
</feature>
<feature type="repeat" description="ANK" evidence="3">
    <location>
        <begin position="1082"/>
        <end position="1114"/>
    </location>
</feature>
<feature type="repeat" description="ANK" evidence="3">
    <location>
        <begin position="1329"/>
        <end position="1361"/>
    </location>
</feature>
<feature type="repeat" description="ANK" evidence="3">
    <location>
        <begin position="977"/>
        <end position="1009"/>
    </location>
</feature>
<dbReference type="InterPro" id="IPR036770">
    <property type="entry name" value="Ankyrin_rpt-contain_sf"/>
</dbReference>
<evidence type="ECO:0000313" key="7">
    <source>
        <dbReference type="Proteomes" id="UP001150904"/>
    </source>
</evidence>
<proteinExistence type="predicted"/>
<keyword evidence="7" id="KW-1185">Reference proteome</keyword>
<feature type="repeat" description="ANK" evidence="3">
    <location>
        <begin position="907"/>
        <end position="939"/>
    </location>
</feature>
<dbReference type="OrthoDB" id="7464126at2759"/>
<evidence type="ECO:0008006" key="8">
    <source>
        <dbReference type="Google" id="ProtNLM"/>
    </source>
</evidence>
<feature type="repeat" description="ANK" evidence="3">
    <location>
        <begin position="1047"/>
        <end position="1079"/>
    </location>
</feature>
<dbReference type="InterPro" id="IPR027417">
    <property type="entry name" value="P-loop_NTPase"/>
</dbReference>
<evidence type="ECO:0000313" key="6">
    <source>
        <dbReference type="EMBL" id="KAJ5215277.1"/>
    </source>
</evidence>
<dbReference type="EMBL" id="JAPQKR010000005">
    <property type="protein sequence ID" value="KAJ5215277.1"/>
    <property type="molecule type" value="Genomic_DNA"/>
</dbReference>
<dbReference type="Proteomes" id="UP001150904">
    <property type="component" value="Unassembled WGS sequence"/>
</dbReference>
<feature type="repeat" description="ANK" evidence="3">
    <location>
        <begin position="1187"/>
        <end position="1221"/>
    </location>
</feature>
<gene>
    <name evidence="6" type="ORF">N7498_001684</name>
</gene>
<feature type="repeat" description="ANK" evidence="3">
    <location>
        <begin position="942"/>
        <end position="974"/>
    </location>
</feature>
<feature type="repeat" description="ANK" evidence="3">
    <location>
        <begin position="1399"/>
        <end position="1431"/>
    </location>
</feature>
<feature type="repeat" description="ANK" evidence="3">
    <location>
        <begin position="1117"/>
        <end position="1149"/>
    </location>
</feature>
<feature type="repeat" description="ANK" evidence="3">
    <location>
        <begin position="1364"/>
        <end position="1396"/>
    </location>
</feature>
<evidence type="ECO:0000256" key="2">
    <source>
        <dbReference type="ARBA" id="ARBA00023043"/>
    </source>
</evidence>
<reference evidence="6" key="2">
    <citation type="journal article" date="2023" name="IMA Fungus">
        <title>Comparative genomic study of the Penicillium genus elucidates a diverse pangenome and 15 lateral gene transfer events.</title>
        <authorList>
            <person name="Petersen C."/>
            <person name="Sorensen T."/>
            <person name="Nielsen M.R."/>
            <person name="Sondergaard T.E."/>
            <person name="Sorensen J.L."/>
            <person name="Fitzpatrick D.A."/>
            <person name="Frisvad J.C."/>
            <person name="Nielsen K.L."/>
        </authorList>
    </citation>
    <scope>NUCLEOTIDE SEQUENCE</scope>
    <source>
        <strain evidence="6">IBT 15544</strain>
    </source>
</reference>
<dbReference type="SUPFAM" id="SSF48403">
    <property type="entry name" value="Ankyrin repeat"/>
    <property type="match status" value="2"/>
</dbReference>
<evidence type="ECO:0000259" key="4">
    <source>
        <dbReference type="Pfam" id="PF24809"/>
    </source>
</evidence>
<dbReference type="Gene3D" id="3.40.50.300">
    <property type="entry name" value="P-loop containing nucleotide triphosphate hydrolases"/>
    <property type="match status" value="1"/>
</dbReference>
<feature type="repeat" description="ANK" evidence="3">
    <location>
        <begin position="1152"/>
        <end position="1184"/>
    </location>
</feature>
<dbReference type="GeneID" id="83176047"/>
<dbReference type="RefSeq" id="XP_058311090.1">
    <property type="nucleotide sequence ID" value="XM_058448746.1"/>
</dbReference>
<comment type="caution">
    <text evidence="6">The sequence shown here is derived from an EMBL/GenBank/DDBJ whole genome shotgun (WGS) entry which is preliminary data.</text>
</comment>
<accession>A0A9W9N8N9</accession>
<dbReference type="PROSITE" id="PS50088">
    <property type="entry name" value="ANK_REPEAT"/>
    <property type="match status" value="17"/>
</dbReference>